<name>A0A318H6W1_9BURK</name>
<keyword evidence="3" id="KW-0808">Transferase</keyword>
<dbReference type="CDD" id="cd02440">
    <property type="entry name" value="AdoMet_MTases"/>
    <property type="match status" value="1"/>
</dbReference>
<dbReference type="Pfam" id="PF02353">
    <property type="entry name" value="CMAS"/>
    <property type="match status" value="1"/>
</dbReference>
<evidence type="ECO:0000313" key="7">
    <source>
        <dbReference type="EMBL" id="PXW95236.1"/>
    </source>
</evidence>
<dbReference type="InterPro" id="IPR029063">
    <property type="entry name" value="SAM-dependent_MTases_sf"/>
</dbReference>
<comment type="similarity">
    <text evidence="1">Belongs to the CFA/CMAS family.</text>
</comment>
<keyword evidence="4" id="KW-0949">S-adenosyl-L-methionine</keyword>
<evidence type="ECO:0000256" key="2">
    <source>
        <dbReference type="ARBA" id="ARBA00022603"/>
    </source>
</evidence>
<feature type="compositionally biased region" description="Polar residues" evidence="6">
    <location>
        <begin position="1"/>
        <end position="10"/>
    </location>
</feature>
<dbReference type="GO" id="GO:0006629">
    <property type="term" value="P:lipid metabolic process"/>
    <property type="evidence" value="ECO:0007669"/>
    <property type="project" value="UniProtKB-KW"/>
</dbReference>
<dbReference type="GO" id="GO:0032259">
    <property type="term" value="P:methylation"/>
    <property type="evidence" value="ECO:0007669"/>
    <property type="project" value="UniProtKB-KW"/>
</dbReference>
<keyword evidence="8" id="KW-1185">Reference proteome</keyword>
<dbReference type="InterPro" id="IPR050723">
    <property type="entry name" value="CFA/CMAS"/>
</dbReference>
<gene>
    <name evidence="7" type="ORF">C7444_11081</name>
</gene>
<dbReference type="EMBL" id="QJJS01000010">
    <property type="protein sequence ID" value="PXW95236.1"/>
    <property type="molecule type" value="Genomic_DNA"/>
</dbReference>
<evidence type="ECO:0000256" key="1">
    <source>
        <dbReference type="ARBA" id="ARBA00010815"/>
    </source>
</evidence>
<proteinExistence type="inferred from homology"/>
<dbReference type="PANTHER" id="PTHR43667:SF1">
    <property type="entry name" value="CYCLOPROPANE-FATTY-ACYL-PHOSPHOLIPID SYNTHASE"/>
    <property type="match status" value="1"/>
</dbReference>
<dbReference type="Gene3D" id="3.40.50.150">
    <property type="entry name" value="Vaccinia Virus protein VP39"/>
    <property type="match status" value="1"/>
</dbReference>
<organism evidence="7 8">
    <name type="scientific">Sphaerotilus hippei</name>
    <dbReference type="NCBI Taxonomy" id="744406"/>
    <lineage>
        <taxon>Bacteria</taxon>
        <taxon>Pseudomonadati</taxon>
        <taxon>Pseudomonadota</taxon>
        <taxon>Betaproteobacteria</taxon>
        <taxon>Burkholderiales</taxon>
        <taxon>Sphaerotilaceae</taxon>
        <taxon>Sphaerotilus</taxon>
    </lineage>
</organism>
<dbReference type="Proteomes" id="UP000247811">
    <property type="component" value="Unassembled WGS sequence"/>
</dbReference>
<evidence type="ECO:0000256" key="5">
    <source>
        <dbReference type="ARBA" id="ARBA00023098"/>
    </source>
</evidence>
<evidence type="ECO:0000256" key="3">
    <source>
        <dbReference type="ARBA" id="ARBA00022679"/>
    </source>
</evidence>
<comment type="caution">
    <text evidence="7">The sequence shown here is derived from an EMBL/GenBank/DDBJ whole genome shotgun (WGS) entry which is preliminary data.</text>
</comment>
<sequence length="478" mass="52645">MGKPLQQATPGQRDPPRTGDARPVTHPVLVRPGQARPAEAVEATPLRTLHTRLAGRIEAMLDRLPCTLAVRWPGGRLGGSMADVRLTLHDRHLLMPLVRGDIGQVADAYVRGAIDMVGAPRDVMAVAAALVGDPVERGRTGTWSGWLAHWRSRWQHHRQRDARNVRFHYDVSDAFFSLWLDPLRVYSCAYFEDPAMTLAQAQQAKLEHVCRKLQLRPGQRLLDVGAGWGGLLLWAAEHHGVRALGITLSQNQHAHATALIAARGLQDRVEMRLMDYRDLPQTGEFDAVASVGMFEHVGRARLGGYFSTLARLVRPGGLVLNHGITASSLRHTQLGGGLGDFIDEHIFPGGELSHVVVVARHLSASGLELLDAENLRPHYARTLWAWSDALERQLDAARATAGDTTLRAYRMYLPGRLRDGLRAGLAVALPAAGRAARRTARARTAARRPERLPVQPPPHVRLKVPAKKRSVRCAARRT</sequence>
<keyword evidence="5" id="KW-0443">Lipid metabolism</keyword>
<dbReference type="SUPFAM" id="SSF53335">
    <property type="entry name" value="S-adenosyl-L-methionine-dependent methyltransferases"/>
    <property type="match status" value="1"/>
</dbReference>
<evidence type="ECO:0000256" key="6">
    <source>
        <dbReference type="SAM" id="MobiDB-lite"/>
    </source>
</evidence>
<evidence type="ECO:0000256" key="4">
    <source>
        <dbReference type="ARBA" id="ARBA00022691"/>
    </source>
</evidence>
<evidence type="ECO:0000313" key="8">
    <source>
        <dbReference type="Proteomes" id="UP000247811"/>
    </source>
</evidence>
<dbReference type="PANTHER" id="PTHR43667">
    <property type="entry name" value="CYCLOPROPANE-FATTY-ACYL-PHOSPHOLIPID SYNTHASE"/>
    <property type="match status" value="1"/>
</dbReference>
<feature type="region of interest" description="Disordered" evidence="6">
    <location>
        <begin position="1"/>
        <end position="25"/>
    </location>
</feature>
<accession>A0A318H6W1</accession>
<dbReference type="GO" id="GO:0008168">
    <property type="term" value="F:methyltransferase activity"/>
    <property type="evidence" value="ECO:0007669"/>
    <property type="project" value="UniProtKB-KW"/>
</dbReference>
<protein>
    <submittedName>
        <fullName evidence="7">Cyclopropane-fatty-acyl-phospholipid synthase</fullName>
    </submittedName>
</protein>
<reference evidence="7 8" key="1">
    <citation type="submission" date="2018-05" db="EMBL/GenBank/DDBJ databases">
        <title>Genomic Encyclopedia of Type Strains, Phase IV (KMG-IV): sequencing the most valuable type-strain genomes for metagenomic binning, comparative biology and taxonomic classification.</title>
        <authorList>
            <person name="Goeker M."/>
        </authorList>
    </citation>
    <scope>NUCLEOTIDE SEQUENCE [LARGE SCALE GENOMIC DNA]</scope>
    <source>
        <strain evidence="7 8">DSM 566</strain>
    </source>
</reference>
<keyword evidence="2" id="KW-0489">Methyltransferase</keyword>
<dbReference type="AlphaFoldDB" id="A0A318H6W1"/>